<dbReference type="NCBIfam" id="TIGR03127">
    <property type="entry name" value="RuMP_HxlB"/>
    <property type="match status" value="1"/>
</dbReference>
<protein>
    <submittedName>
        <fullName evidence="3">6-phospho-3-hexuloisomerase</fullName>
    </submittedName>
</protein>
<dbReference type="PROSITE" id="PS51464">
    <property type="entry name" value="SIS"/>
    <property type="match status" value="1"/>
</dbReference>
<dbReference type="RefSeq" id="WP_343816253.1">
    <property type="nucleotide sequence ID" value="NZ_BAAADS010000025.1"/>
</dbReference>
<reference evidence="3 4" key="1">
    <citation type="journal article" date="2019" name="Int. J. Syst. Evol. Microbiol.">
        <title>The Global Catalogue of Microorganisms (GCM) 10K type strain sequencing project: providing services to taxonomists for standard genome sequencing and annotation.</title>
        <authorList>
            <consortium name="The Broad Institute Genomics Platform"/>
            <consortium name="The Broad Institute Genome Sequencing Center for Infectious Disease"/>
            <person name="Wu L."/>
            <person name="Ma J."/>
        </authorList>
    </citation>
    <scope>NUCLEOTIDE SEQUENCE [LARGE SCALE GENOMIC DNA]</scope>
    <source>
        <strain evidence="3 4">JCM 15395</strain>
    </source>
</reference>
<evidence type="ECO:0000256" key="1">
    <source>
        <dbReference type="ARBA" id="ARBA00009235"/>
    </source>
</evidence>
<proteinExistence type="inferred from homology"/>
<evidence type="ECO:0000313" key="3">
    <source>
        <dbReference type="EMBL" id="GAA0615166.1"/>
    </source>
</evidence>
<dbReference type="CDD" id="cd05005">
    <property type="entry name" value="SIS_PHI"/>
    <property type="match status" value="1"/>
</dbReference>
<feature type="domain" description="SIS" evidence="2">
    <location>
        <begin position="27"/>
        <end position="170"/>
    </location>
</feature>
<dbReference type="Proteomes" id="UP001500866">
    <property type="component" value="Unassembled WGS sequence"/>
</dbReference>
<dbReference type="InterPro" id="IPR046348">
    <property type="entry name" value="SIS_dom_sf"/>
</dbReference>
<dbReference type="PANTHER" id="PTHR43443">
    <property type="entry name" value="3-HEXULOSE-6-PHOSPHATE ISOMERASE"/>
    <property type="match status" value="1"/>
</dbReference>
<evidence type="ECO:0000313" key="4">
    <source>
        <dbReference type="Proteomes" id="UP001500866"/>
    </source>
</evidence>
<dbReference type="SUPFAM" id="SSF53697">
    <property type="entry name" value="SIS domain"/>
    <property type="match status" value="1"/>
</dbReference>
<keyword evidence="4" id="KW-1185">Reference proteome</keyword>
<gene>
    <name evidence="3" type="primary">hxlB</name>
    <name evidence="3" type="ORF">GCM10009001_35590</name>
</gene>
<dbReference type="EMBL" id="BAAADS010000025">
    <property type="protein sequence ID" value="GAA0615166.1"/>
    <property type="molecule type" value="Genomic_DNA"/>
</dbReference>
<name>A0ABN1GNF9_9BACI</name>
<dbReference type="Pfam" id="PF01380">
    <property type="entry name" value="SIS"/>
    <property type="match status" value="1"/>
</dbReference>
<dbReference type="Gene3D" id="3.40.50.10490">
    <property type="entry name" value="Glucose-6-phosphate isomerase like protein, domain 1"/>
    <property type="match status" value="1"/>
</dbReference>
<dbReference type="InterPro" id="IPR017552">
    <property type="entry name" value="PHI/rmpB"/>
</dbReference>
<dbReference type="PANTHER" id="PTHR43443:SF1">
    <property type="entry name" value="3-HEXULOSE-6-PHOSPHATE ISOMERASE"/>
    <property type="match status" value="1"/>
</dbReference>
<comment type="caution">
    <text evidence="3">The sequence shown here is derived from an EMBL/GenBank/DDBJ whole genome shotgun (WGS) entry which is preliminary data.</text>
</comment>
<evidence type="ECO:0000259" key="2">
    <source>
        <dbReference type="PROSITE" id="PS51464"/>
    </source>
</evidence>
<sequence>MKNITDTVVNEVTEVLDQVDTDQAVKAAKELQEARQIFIAGTGRSGAVGKMFAIRLMHIGFHVYVVGESITPSIASDDVLLIISGSGSTATLKQYATKAKEIDARVVLLTTNEASPIGTLSDCTLRIPAATKKRLPSEPETIQPLGSQFDQSAHLLLDAIVVYLLQQFPERNESSDLVQKHANLE</sequence>
<organism evidence="3 4">
    <name type="scientific">Virgibacillus siamensis</name>
    <dbReference type="NCBI Taxonomy" id="480071"/>
    <lineage>
        <taxon>Bacteria</taxon>
        <taxon>Bacillati</taxon>
        <taxon>Bacillota</taxon>
        <taxon>Bacilli</taxon>
        <taxon>Bacillales</taxon>
        <taxon>Bacillaceae</taxon>
        <taxon>Virgibacillus</taxon>
    </lineage>
</organism>
<comment type="similarity">
    <text evidence="1">Belongs to the SIS family. PHI subfamily.</text>
</comment>
<dbReference type="InterPro" id="IPR001347">
    <property type="entry name" value="SIS_dom"/>
</dbReference>
<accession>A0ABN1GNF9</accession>